<evidence type="ECO:0000313" key="1">
    <source>
        <dbReference type="EMBL" id="KAI8542256.1"/>
    </source>
</evidence>
<comment type="caution">
    <text evidence="1">The sequence shown here is derived from an EMBL/GenBank/DDBJ whole genome shotgun (WGS) entry which is preliminary data.</text>
</comment>
<protein>
    <submittedName>
        <fullName evidence="1">Uncharacterized protein</fullName>
    </submittedName>
</protein>
<proteinExistence type="predicted"/>
<gene>
    <name evidence="1" type="ORF">RHMOL_Rhmol08G0124500</name>
</gene>
<name>A0ACC0MNU7_RHOML</name>
<organism evidence="1 2">
    <name type="scientific">Rhododendron molle</name>
    <name type="common">Chinese azalea</name>
    <name type="synonym">Azalea mollis</name>
    <dbReference type="NCBI Taxonomy" id="49168"/>
    <lineage>
        <taxon>Eukaryota</taxon>
        <taxon>Viridiplantae</taxon>
        <taxon>Streptophyta</taxon>
        <taxon>Embryophyta</taxon>
        <taxon>Tracheophyta</taxon>
        <taxon>Spermatophyta</taxon>
        <taxon>Magnoliopsida</taxon>
        <taxon>eudicotyledons</taxon>
        <taxon>Gunneridae</taxon>
        <taxon>Pentapetalae</taxon>
        <taxon>asterids</taxon>
        <taxon>Ericales</taxon>
        <taxon>Ericaceae</taxon>
        <taxon>Ericoideae</taxon>
        <taxon>Rhodoreae</taxon>
        <taxon>Rhododendron</taxon>
    </lineage>
</organism>
<evidence type="ECO:0000313" key="2">
    <source>
        <dbReference type="Proteomes" id="UP001062846"/>
    </source>
</evidence>
<dbReference type="Proteomes" id="UP001062846">
    <property type="component" value="Chromosome 8"/>
</dbReference>
<dbReference type="EMBL" id="CM046395">
    <property type="protein sequence ID" value="KAI8542256.1"/>
    <property type="molecule type" value="Genomic_DNA"/>
</dbReference>
<sequence length="79" mass="8772">MLANMSTLLGGSGITTNDVRADQLCWMGCSSNKFSVKSFYNLCSSQDSNHDETFVLIWENLAPLKCFGWLVYLGSVKNL</sequence>
<reference evidence="1" key="1">
    <citation type="submission" date="2022-02" db="EMBL/GenBank/DDBJ databases">
        <title>Plant Genome Project.</title>
        <authorList>
            <person name="Zhang R.-G."/>
        </authorList>
    </citation>
    <scope>NUCLEOTIDE SEQUENCE</scope>
    <source>
        <strain evidence="1">AT1</strain>
    </source>
</reference>
<accession>A0ACC0MNU7</accession>
<keyword evidence="2" id="KW-1185">Reference proteome</keyword>